<dbReference type="OrthoDB" id="78663at2759"/>
<sequence length="483" mass="53481">MTIMSQELKFGGNMELSARGDEKSEQDSEMEFESITQIWRNGLVMFTGFLLLFTAFQSLQFLQSSLFIDEGMGTTVLAVIYGSLIVSAFFLPSPMIGTLGCKWTLSVSMGCYIMYMAAHFYARWELFVPAAVIVGMGAAPLWASKSHYLNLIAHNYAKLKGVTNDAATNLFFGVFFLFFQSASVWGNIISSQVLTPDDVNSTITPLPEEELALCGKAFDPTLKPNNTNLDPPPQSKLFMLAGIYSGCACLAVTVILLALQQLPSERSKARCGGCTRTSCSLTLLASTFLHLRDRRQLLLIPITMFSGLEQAFFASDYMQAFVTCPLGSWWVGYVAICYGVVDAICSASFGKLVQYFGRIPFFILGAAINVSLVIAFLTINVTQDRVYIYFVFAGLWGMADAVWQTQINALYGVLFIANGEAAFSNYRLFESIGFIMAFGYQSHLILPIKAYILLTFLCLGMAGYGILEYLERKNKDWHLNDTS</sequence>
<comment type="similarity">
    <text evidence="2">Belongs to the unc-93 family.</text>
</comment>
<feature type="transmembrane region" description="Helical" evidence="7">
    <location>
        <begin position="103"/>
        <end position="121"/>
    </location>
</feature>
<feature type="transmembrane region" description="Helical" evidence="7">
    <location>
        <begin position="448"/>
        <end position="467"/>
    </location>
</feature>
<dbReference type="EMBL" id="VXIV02002182">
    <property type="protein sequence ID" value="KAF6026923.1"/>
    <property type="molecule type" value="Genomic_DNA"/>
</dbReference>
<dbReference type="Proteomes" id="UP000593567">
    <property type="component" value="Unassembled WGS sequence"/>
</dbReference>
<accession>A0A7J7JM23</accession>
<comment type="caution">
    <text evidence="8">The sequence shown here is derived from an EMBL/GenBank/DDBJ whole genome shotgun (WGS) entry which is preliminary data.</text>
</comment>
<dbReference type="InterPro" id="IPR010291">
    <property type="entry name" value="Ion_channel_UNC-93"/>
</dbReference>
<evidence type="ECO:0000256" key="5">
    <source>
        <dbReference type="ARBA" id="ARBA00023136"/>
    </source>
</evidence>
<evidence type="ECO:0000313" key="8">
    <source>
        <dbReference type="EMBL" id="KAF6026923.1"/>
    </source>
</evidence>
<dbReference type="FunFam" id="1.20.1250.20:FF:000290">
    <property type="entry name" value="Unc-93 homolog A"/>
    <property type="match status" value="1"/>
</dbReference>
<keyword evidence="3 7" id="KW-0812">Transmembrane</keyword>
<dbReference type="InterPro" id="IPR036259">
    <property type="entry name" value="MFS_trans_sf"/>
</dbReference>
<evidence type="ECO:0000256" key="2">
    <source>
        <dbReference type="ARBA" id="ARBA00009172"/>
    </source>
</evidence>
<feature type="transmembrane region" description="Helical" evidence="7">
    <location>
        <begin position="71"/>
        <end position="91"/>
    </location>
</feature>
<evidence type="ECO:0000313" key="9">
    <source>
        <dbReference type="Proteomes" id="UP000593567"/>
    </source>
</evidence>
<dbReference type="PANTHER" id="PTHR19444:SF13">
    <property type="entry name" value="PROTEIN UNC-93 HOMOLOG A"/>
    <property type="match status" value="1"/>
</dbReference>
<dbReference type="AlphaFoldDB" id="A0A7J7JM23"/>
<keyword evidence="4 7" id="KW-1133">Transmembrane helix</keyword>
<proteinExistence type="inferred from homology"/>
<reference evidence="8" key="1">
    <citation type="submission" date="2020-06" db="EMBL/GenBank/DDBJ databases">
        <title>Draft genome of Bugula neritina, a colonial animal packing powerful symbionts and potential medicines.</title>
        <authorList>
            <person name="Rayko M."/>
        </authorList>
    </citation>
    <scope>NUCLEOTIDE SEQUENCE [LARGE SCALE GENOMIC DNA]</scope>
    <source>
        <strain evidence="8">Kwan_BN1</strain>
    </source>
</reference>
<evidence type="ECO:0000256" key="1">
    <source>
        <dbReference type="ARBA" id="ARBA00004141"/>
    </source>
</evidence>
<evidence type="ECO:0000256" key="3">
    <source>
        <dbReference type="ARBA" id="ARBA00022692"/>
    </source>
</evidence>
<feature type="transmembrane region" description="Helical" evidence="7">
    <location>
        <begin position="38"/>
        <end position="59"/>
    </location>
</feature>
<feature type="transmembrane region" description="Helical" evidence="7">
    <location>
        <begin position="327"/>
        <end position="349"/>
    </location>
</feature>
<keyword evidence="5 7" id="KW-0472">Membrane</keyword>
<protein>
    <submittedName>
        <fullName evidence="8">UNC93A</fullName>
    </submittedName>
</protein>
<comment type="subcellular location">
    <subcellularLocation>
        <location evidence="1">Membrane</location>
        <topology evidence="1">Multi-pass membrane protein</topology>
    </subcellularLocation>
</comment>
<name>A0A7J7JM23_BUGNE</name>
<feature type="transmembrane region" description="Helical" evidence="7">
    <location>
        <begin position="386"/>
        <end position="403"/>
    </location>
</feature>
<dbReference type="SUPFAM" id="SSF103473">
    <property type="entry name" value="MFS general substrate transporter"/>
    <property type="match status" value="1"/>
</dbReference>
<feature type="transmembrane region" description="Helical" evidence="7">
    <location>
        <begin position="127"/>
        <end position="145"/>
    </location>
</feature>
<evidence type="ECO:0000256" key="6">
    <source>
        <dbReference type="ARBA" id="ARBA00023180"/>
    </source>
</evidence>
<dbReference type="Pfam" id="PF05978">
    <property type="entry name" value="UNC-93"/>
    <property type="match status" value="1"/>
</dbReference>
<feature type="transmembrane region" description="Helical" evidence="7">
    <location>
        <begin position="361"/>
        <end position="380"/>
    </location>
</feature>
<keyword evidence="6" id="KW-0325">Glycoprotein</keyword>
<feature type="transmembrane region" description="Helical" evidence="7">
    <location>
        <begin position="166"/>
        <end position="188"/>
    </location>
</feature>
<evidence type="ECO:0000256" key="7">
    <source>
        <dbReference type="SAM" id="Phobius"/>
    </source>
</evidence>
<dbReference type="InterPro" id="IPR051951">
    <property type="entry name" value="UNC-93_regulatory"/>
</dbReference>
<feature type="transmembrane region" description="Helical" evidence="7">
    <location>
        <begin position="237"/>
        <end position="259"/>
    </location>
</feature>
<evidence type="ECO:0000256" key="4">
    <source>
        <dbReference type="ARBA" id="ARBA00022989"/>
    </source>
</evidence>
<keyword evidence="9" id="KW-1185">Reference proteome</keyword>
<dbReference type="GO" id="GO:0016020">
    <property type="term" value="C:membrane"/>
    <property type="evidence" value="ECO:0007669"/>
    <property type="project" value="UniProtKB-SubCell"/>
</dbReference>
<dbReference type="PANTHER" id="PTHR19444">
    <property type="entry name" value="UNC-93 RELATED"/>
    <property type="match status" value="1"/>
</dbReference>
<organism evidence="8 9">
    <name type="scientific">Bugula neritina</name>
    <name type="common">Brown bryozoan</name>
    <name type="synonym">Sertularia neritina</name>
    <dbReference type="NCBI Taxonomy" id="10212"/>
    <lineage>
        <taxon>Eukaryota</taxon>
        <taxon>Metazoa</taxon>
        <taxon>Spiralia</taxon>
        <taxon>Lophotrochozoa</taxon>
        <taxon>Bryozoa</taxon>
        <taxon>Gymnolaemata</taxon>
        <taxon>Cheilostomatida</taxon>
        <taxon>Flustrina</taxon>
        <taxon>Buguloidea</taxon>
        <taxon>Bugulidae</taxon>
        <taxon>Bugula</taxon>
    </lineage>
</organism>
<gene>
    <name evidence="8" type="ORF">EB796_014775</name>
</gene>